<evidence type="ECO:0000313" key="3">
    <source>
        <dbReference type="EMBL" id="RKU47572.1"/>
    </source>
</evidence>
<comment type="caution">
    <text evidence="3">The sequence shown here is derived from an EMBL/GenBank/DDBJ whole genome shotgun (WGS) entry which is preliminary data.</text>
</comment>
<sequence>MQTRLWTFLAIITAFLASLLSAELPRHSPLADESNNPTESDVLVKQDDSNVIFHWDELRRGVPEWQDVNFYGDSHYAAYGRPPVVKPEPARPNRRANEPDSIRRKIGVALNLGNCASCAGKALGKNTDTNTWDWQYMQSQMLPNARNSMRNKCVFYTGLPASDRIALAVGSNPPKLPKDQSGIATRHACANNLVSIWMLWPGKNEHWGGSGDDPNKFSFYELRDGGWMQPLWGDSADAGARRAHYFRAGTTYVMAVQLDTMGNYIGIWPDTEYPALRDLHTAGVVTDLIGIYSPNPATQYRMNFVANGPPTRGAQLSKRDAGYLDLETIGNLTEMLNHALEKRDSCTANLEWSDATPYDWFG</sequence>
<dbReference type="AlphaFoldDB" id="A0A420YI76"/>
<dbReference type="STRING" id="177199.A0A420YI76"/>
<reference evidence="3 4" key="1">
    <citation type="submission" date="2018-08" db="EMBL/GenBank/DDBJ databases">
        <title>Draft genome of the lignicolous fungus Coniochaeta pulveracea.</title>
        <authorList>
            <person name="Borstlap C.J."/>
            <person name="De Witt R.N."/>
            <person name="Botha A."/>
            <person name="Volschenk H."/>
        </authorList>
    </citation>
    <scope>NUCLEOTIDE SEQUENCE [LARGE SCALE GENOMIC DNA]</scope>
    <source>
        <strain evidence="3 4">CAB683</strain>
    </source>
</reference>
<feature type="region of interest" description="Disordered" evidence="1">
    <location>
        <begin position="82"/>
        <end position="101"/>
    </location>
</feature>
<proteinExistence type="predicted"/>
<protein>
    <submittedName>
        <fullName evidence="3">Uncharacterized protein</fullName>
    </submittedName>
</protein>
<evidence type="ECO:0000256" key="2">
    <source>
        <dbReference type="SAM" id="SignalP"/>
    </source>
</evidence>
<name>A0A420YI76_9PEZI</name>
<organism evidence="3 4">
    <name type="scientific">Coniochaeta pulveracea</name>
    <dbReference type="NCBI Taxonomy" id="177199"/>
    <lineage>
        <taxon>Eukaryota</taxon>
        <taxon>Fungi</taxon>
        <taxon>Dikarya</taxon>
        <taxon>Ascomycota</taxon>
        <taxon>Pezizomycotina</taxon>
        <taxon>Sordariomycetes</taxon>
        <taxon>Sordariomycetidae</taxon>
        <taxon>Coniochaetales</taxon>
        <taxon>Coniochaetaceae</taxon>
        <taxon>Coniochaeta</taxon>
    </lineage>
</organism>
<dbReference type="Proteomes" id="UP000275385">
    <property type="component" value="Unassembled WGS sequence"/>
</dbReference>
<evidence type="ECO:0000256" key="1">
    <source>
        <dbReference type="SAM" id="MobiDB-lite"/>
    </source>
</evidence>
<feature type="compositionally biased region" description="Basic and acidic residues" evidence="1">
    <location>
        <begin position="88"/>
        <end position="101"/>
    </location>
</feature>
<gene>
    <name evidence="3" type="ORF">DL546_007187</name>
</gene>
<keyword evidence="2" id="KW-0732">Signal</keyword>
<accession>A0A420YI76</accession>
<evidence type="ECO:0000313" key="4">
    <source>
        <dbReference type="Proteomes" id="UP000275385"/>
    </source>
</evidence>
<feature type="chain" id="PRO_5019420514" evidence="2">
    <location>
        <begin position="22"/>
        <end position="362"/>
    </location>
</feature>
<dbReference type="EMBL" id="QVQW01000008">
    <property type="protein sequence ID" value="RKU47572.1"/>
    <property type="molecule type" value="Genomic_DNA"/>
</dbReference>
<feature type="signal peptide" evidence="2">
    <location>
        <begin position="1"/>
        <end position="21"/>
    </location>
</feature>
<dbReference type="OrthoDB" id="5237073at2759"/>
<keyword evidence="4" id="KW-1185">Reference proteome</keyword>